<dbReference type="GO" id="GO:0000150">
    <property type="term" value="F:DNA strand exchange activity"/>
    <property type="evidence" value="ECO:0007669"/>
    <property type="project" value="InterPro"/>
</dbReference>
<dbReference type="Gene3D" id="3.40.50.1390">
    <property type="entry name" value="Resolvase, N-terminal catalytic domain"/>
    <property type="match status" value="1"/>
</dbReference>
<dbReference type="eggNOG" id="COG1961">
    <property type="taxonomic scope" value="Bacteria"/>
</dbReference>
<dbReference type="Pfam" id="PF07508">
    <property type="entry name" value="Recombinase"/>
    <property type="match status" value="1"/>
</dbReference>
<dbReference type="InterPro" id="IPR011109">
    <property type="entry name" value="DNA_bind_recombinase_dom"/>
</dbReference>
<keyword evidence="2" id="KW-0175">Coiled coil</keyword>
<dbReference type="Pfam" id="PF00239">
    <property type="entry name" value="Resolvase"/>
    <property type="match status" value="1"/>
</dbReference>
<dbReference type="Gene3D" id="3.90.1750.20">
    <property type="entry name" value="Putative Large Serine Recombinase, Chain B, Domain 2"/>
    <property type="match status" value="1"/>
</dbReference>
<dbReference type="InterPro" id="IPR038109">
    <property type="entry name" value="DNA_bind_recomb_sf"/>
</dbReference>
<dbReference type="SMART" id="SM00857">
    <property type="entry name" value="Resolvase"/>
    <property type="match status" value="1"/>
</dbReference>
<dbReference type="EMBL" id="BX569692">
    <property type="protein sequence ID" value="CAE07623.1"/>
    <property type="molecule type" value="Genomic_DNA"/>
</dbReference>
<dbReference type="InterPro" id="IPR050639">
    <property type="entry name" value="SSR_resolvase"/>
</dbReference>
<evidence type="ECO:0000313" key="4">
    <source>
        <dbReference type="EMBL" id="CAE07623.1"/>
    </source>
</evidence>
<dbReference type="AlphaFoldDB" id="Q7U778"/>
<dbReference type="InterPro" id="IPR006119">
    <property type="entry name" value="Resolv_N"/>
</dbReference>
<accession>Q7U778</accession>
<feature type="coiled-coil region" evidence="2">
    <location>
        <begin position="398"/>
        <end position="474"/>
    </location>
</feature>
<gene>
    <name evidence="4" type="ordered locus">SYNW1108</name>
</gene>
<dbReference type="SUPFAM" id="SSF53041">
    <property type="entry name" value="Resolvase-like"/>
    <property type="match status" value="1"/>
</dbReference>
<name>Q7U778_PARMW</name>
<protein>
    <submittedName>
        <fullName evidence="4">Possible site-specific recombinase</fullName>
    </submittedName>
</protein>
<dbReference type="CDD" id="cd00338">
    <property type="entry name" value="Ser_Recombinase"/>
    <property type="match status" value="1"/>
</dbReference>
<dbReference type="PANTHER" id="PTHR30461">
    <property type="entry name" value="DNA-INVERTASE FROM LAMBDOID PROPHAGE"/>
    <property type="match status" value="1"/>
</dbReference>
<keyword evidence="5" id="KW-1185">Reference proteome</keyword>
<dbReference type="PANTHER" id="PTHR30461:SF26">
    <property type="entry name" value="RESOLVASE HOMOLOG YNEB"/>
    <property type="match status" value="1"/>
</dbReference>
<dbReference type="STRING" id="84588.SYNW1108"/>
<dbReference type="HOGENOM" id="CLU_432706_0_0_3"/>
<proteinExistence type="inferred from homology"/>
<organism evidence="4 5">
    <name type="scientific">Parasynechococcus marenigrum (strain WH8102)</name>
    <dbReference type="NCBI Taxonomy" id="84588"/>
    <lineage>
        <taxon>Bacteria</taxon>
        <taxon>Bacillati</taxon>
        <taxon>Cyanobacteriota</taxon>
        <taxon>Cyanophyceae</taxon>
        <taxon>Synechococcales</taxon>
        <taxon>Prochlorococcaceae</taxon>
        <taxon>Parasynechococcus</taxon>
        <taxon>Parasynechococcus marenigrum</taxon>
    </lineage>
</organism>
<feature type="domain" description="Resolvase/invertase-type recombinase catalytic" evidence="3">
    <location>
        <begin position="27"/>
        <end position="192"/>
    </location>
</feature>
<evidence type="ECO:0000256" key="1">
    <source>
        <dbReference type="ARBA" id="ARBA00009913"/>
    </source>
</evidence>
<evidence type="ECO:0000259" key="3">
    <source>
        <dbReference type="SMART" id="SM00857"/>
    </source>
</evidence>
<sequence length="632" mass="71208">MTAASQHSGSTAQDRTKKSVEEVTRIGFSYERVSTKSQVDGVGLKRQHDAFEPFCQRHGLIPNADPIRDEGLSAFHGTHKSKGALGAFIQARRDDLIPAGSVLVVEEWDRFSRRTTSVSERMLHELWDLDLALGIVSQDSIVTEELYNENIGLSVMLKVLQNESNAESSKKSRRIKNVWQERRDSYLNSGKKFLSLSDAPKWLAIGENDFVPAPLAETIQLIFELAAKQGLSSVQIAEELNRRGLSTATGGTWGNANVCKVLRNDQVMGHKCWGDGIISQGYYPVIVDAKTVELARENVKRRYSAPARGRTTRKNGELGPCRNIFKGLTYCCCGAPMVDTSSHSGKYLDLVCSAQNDGRDCIVKSKQRWKVDEELLLRAFMDRRWERFFKNPGTGPRIRDLQDRLLEQERLAGELRTQAKAAEDNASKAFTQTNADKDLLVFYGELAIKAKKQANAAEDKTKQTRAELEAFQALPDGADMKEQIRIKLEEFLSLPNRADPEVRNKFNQWVQTLGARIIFMNTNPVRVRITLKDLPIDHWWREIRPDVTDKQLLNSIDDVYLYRRGDDCVIDQTIQDLAELRATPQQITEQREKLESSIPVPKRIKSPTFTAEEAGRLSAGARADAVDWAKTA</sequence>
<dbReference type="RefSeq" id="WP_011127973.1">
    <property type="nucleotide sequence ID" value="NC_005070.1"/>
</dbReference>
<evidence type="ECO:0000313" key="5">
    <source>
        <dbReference type="Proteomes" id="UP000001422"/>
    </source>
</evidence>
<dbReference type="GO" id="GO:0003677">
    <property type="term" value="F:DNA binding"/>
    <property type="evidence" value="ECO:0007669"/>
    <property type="project" value="InterPro"/>
</dbReference>
<reference evidence="4 5" key="1">
    <citation type="journal article" date="2003" name="Nature">
        <title>The genome of a motile marine Synechococcus.</title>
        <authorList>
            <person name="Palenik B."/>
            <person name="Brahamsha B."/>
            <person name="Larimer F."/>
            <person name="Land M."/>
            <person name="Hauser L."/>
            <person name="Chain P."/>
            <person name="Lamerdin J."/>
            <person name="Regala W."/>
            <person name="Allen E.A."/>
            <person name="McCarren J."/>
            <person name="Paulsen I."/>
            <person name="Dufresne A."/>
            <person name="Partensky F."/>
            <person name="Webb E."/>
            <person name="Waterbury J."/>
        </authorList>
    </citation>
    <scope>NUCLEOTIDE SEQUENCE [LARGE SCALE GENOMIC DNA]</scope>
    <source>
        <strain evidence="4 5">WH8102</strain>
    </source>
</reference>
<comment type="similarity">
    <text evidence="1">Belongs to the site-specific recombinase resolvase family.</text>
</comment>
<dbReference type="KEGG" id="syw:SYNW1108"/>
<dbReference type="Proteomes" id="UP000001422">
    <property type="component" value="Chromosome"/>
</dbReference>
<evidence type="ECO:0000256" key="2">
    <source>
        <dbReference type="SAM" id="Coils"/>
    </source>
</evidence>
<dbReference type="InterPro" id="IPR036162">
    <property type="entry name" value="Resolvase-like_N_sf"/>
</dbReference>